<sequence length="45" mass="5249">MQLFPEWRISRSKHRTLVAERLSERAIHRSVPPVNKTIPAGKLLE</sequence>
<accession>M5RZM0</accession>
<protein>
    <submittedName>
        <fullName evidence="1">Uncharacterized protein</fullName>
    </submittedName>
</protein>
<dbReference type="STRING" id="1263868.RESH_04780"/>
<reference evidence="1 2" key="1">
    <citation type="journal article" date="2013" name="Mar. Genomics">
        <title>Expression of sulfatases in Rhodopirellula baltica and the diversity of sulfatases in the genus Rhodopirellula.</title>
        <authorList>
            <person name="Wegner C.E."/>
            <person name="Richter-Heitmann T."/>
            <person name="Klindworth A."/>
            <person name="Klockow C."/>
            <person name="Richter M."/>
            <person name="Achstetter T."/>
            <person name="Glockner F.O."/>
            <person name="Harder J."/>
        </authorList>
    </citation>
    <scope>NUCLEOTIDE SEQUENCE [LARGE SCALE GENOMIC DNA]</scope>
    <source>
        <strain evidence="1 2">SH398</strain>
    </source>
</reference>
<dbReference type="Proteomes" id="UP000011996">
    <property type="component" value="Unassembled WGS sequence"/>
</dbReference>
<comment type="caution">
    <text evidence="1">The sequence shown here is derived from an EMBL/GenBank/DDBJ whole genome shotgun (WGS) entry which is preliminary data.</text>
</comment>
<name>M5RZM0_9BACT</name>
<dbReference type="AlphaFoldDB" id="M5RZM0"/>
<evidence type="ECO:0000313" key="2">
    <source>
        <dbReference type="Proteomes" id="UP000011996"/>
    </source>
</evidence>
<dbReference type="EMBL" id="ANOF01000153">
    <property type="protein sequence ID" value="EMI24671.1"/>
    <property type="molecule type" value="Genomic_DNA"/>
</dbReference>
<dbReference type="PATRIC" id="fig|1263868.3.peg.5190"/>
<organism evidence="1 2">
    <name type="scientific">Rhodopirellula europaea SH398</name>
    <dbReference type="NCBI Taxonomy" id="1263868"/>
    <lineage>
        <taxon>Bacteria</taxon>
        <taxon>Pseudomonadati</taxon>
        <taxon>Planctomycetota</taxon>
        <taxon>Planctomycetia</taxon>
        <taxon>Pirellulales</taxon>
        <taxon>Pirellulaceae</taxon>
        <taxon>Rhodopirellula</taxon>
    </lineage>
</organism>
<gene>
    <name evidence="1" type="ORF">RESH_04780</name>
</gene>
<evidence type="ECO:0000313" key="1">
    <source>
        <dbReference type="EMBL" id="EMI24671.1"/>
    </source>
</evidence>
<proteinExistence type="predicted"/>